<organism evidence="1 2">
    <name type="scientific">Ixodes persulcatus</name>
    <name type="common">Taiga tick</name>
    <dbReference type="NCBI Taxonomy" id="34615"/>
    <lineage>
        <taxon>Eukaryota</taxon>
        <taxon>Metazoa</taxon>
        <taxon>Ecdysozoa</taxon>
        <taxon>Arthropoda</taxon>
        <taxon>Chelicerata</taxon>
        <taxon>Arachnida</taxon>
        <taxon>Acari</taxon>
        <taxon>Parasitiformes</taxon>
        <taxon>Ixodida</taxon>
        <taxon>Ixodoidea</taxon>
        <taxon>Ixodidae</taxon>
        <taxon>Ixodinae</taxon>
        <taxon>Ixodes</taxon>
    </lineage>
</organism>
<dbReference type="Proteomes" id="UP000805193">
    <property type="component" value="Unassembled WGS sequence"/>
</dbReference>
<gene>
    <name evidence="1" type="ORF">HPB47_001330</name>
</gene>
<dbReference type="EMBL" id="JABSTQ010010171">
    <property type="protein sequence ID" value="KAG0422882.1"/>
    <property type="molecule type" value="Genomic_DNA"/>
</dbReference>
<protein>
    <submittedName>
        <fullName evidence="1">Uncharacterized protein</fullName>
    </submittedName>
</protein>
<evidence type="ECO:0000313" key="1">
    <source>
        <dbReference type="EMBL" id="KAG0422882.1"/>
    </source>
</evidence>
<keyword evidence="2" id="KW-1185">Reference proteome</keyword>
<sequence>MTDATSAAPTQPPPNPSLPIQYPDAENIEVDSLSDPSMEYLQQDTNQGWITPGKHPKQRLEPRPQHELHTVVVRVPHTLCFEHIKPYDLLSAFTSAAALPSRERQDLTIHIRLLQRLILLKTAYEGTAQRLAQVCDIRINNKLHHVTPYFAAPLNSCKGVLHGVKACLSTEELMTSLESYQATIITARMMGASESVLIIFEGTTVPYTALFERFEYRCRPHQPKAAKCERCRAYGHRAVNCSEAPTFWRCPTCATPLQQQQAPHPCTPWCYHCGGEHPSFDPACQVQQQKDKASIKAAYDQRLHLRNTLPWVTPPANIVPQARLS</sequence>
<evidence type="ECO:0000313" key="2">
    <source>
        <dbReference type="Proteomes" id="UP000805193"/>
    </source>
</evidence>
<accession>A0AC60PPB6</accession>
<proteinExistence type="predicted"/>
<comment type="caution">
    <text evidence="1">The sequence shown here is derived from an EMBL/GenBank/DDBJ whole genome shotgun (WGS) entry which is preliminary data.</text>
</comment>
<reference evidence="1 2" key="1">
    <citation type="journal article" date="2020" name="Cell">
        <title>Large-Scale Comparative Analyses of Tick Genomes Elucidate Their Genetic Diversity and Vector Capacities.</title>
        <authorList>
            <consortium name="Tick Genome and Microbiome Consortium (TIGMIC)"/>
            <person name="Jia N."/>
            <person name="Wang J."/>
            <person name="Shi W."/>
            <person name="Du L."/>
            <person name="Sun Y."/>
            <person name="Zhan W."/>
            <person name="Jiang J.F."/>
            <person name="Wang Q."/>
            <person name="Zhang B."/>
            <person name="Ji P."/>
            <person name="Bell-Sakyi L."/>
            <person name="Cui X.M."/>
            <person name="Yuan T.T."/>
            <person name="Jiang B.G."/>
            <person name="Yang W.F."/>
            <person name="Lam T.T."/>
            <person name="Chang Q.C."/>
            <person name="Ding S.J."/>
            <person name="Wang X.J."/>
            <person name="Zhu J.G."/>
            <person name="Ruan X.D."/>
            <person name="Zhao L."/>
            <person name="Wei J.T."/>
            <person name="Ye R.Z."/>
            <person name="Que T.C."/>
            <person name="Du C.H."/>
            <person name="Zhou Y.H."/>
            <person name="Cheng J.X."/>
            <person name="Dai P.F."/>
            <person name="Guo W.B."/>
            <person name="Han X.H."/>
            <person name="Huang E.J."/>
            <person name="Li L.F."/>
            <person name="Wei W."/>
            <person name="Gao Y.C."/>
            <person name="Liu J.Z."/>
            <person name="Shao H.Z."/>
            <person name="Wang X."/>
            <person name="Wang C.C."/>
            <person name="Yang T.C."/>
            <person name="Huo Q.B."/>
            <person name="Li W."/>
            <person name="Chen H.Y."/>
            <person name="Chen S.E."/>
            <person name="Zhou L.G."/>
            <person name="Ni X.B."/>
            <person name="Tian J.H."/>
            <person name="Sheng Y."/>
            <person name="Liu T."/>
            <person name="Pan Y.S."/>
            <person name="Xia L.Y."/>
            <person name="Li J."/>
            <person name="Zhao F."/>
            <person name="Cao W.C."/>
        </authorList>
    </citation>
    <scope>NUCLEOTIDE SEQUENCE [LARGE SCALE GENOMIC DNA]</scope>
    <source>
        <strain evidence="1">Iper-2018</strain>
    </source>
</reference>
<name>A0AC60PPB6_IXOPE</name>